<proteinExistence type="predicted"/>
<dbReference type="EMBL" id="KQ425600">
    <property type="protein sequence ID" value="KOF69255.1"/>
    <property type="molecule type" value="Genomic_DNA"/>
</dbReference>
<accession>A0A0L8FY18</accession>
<reference evidence="1" key="1">
    <citation type="submission" date="2015-07" db="EMBL/GenBank/DDBJ databases">
        <title>MeaNS - Measles Nucleotide Surveillance Program.</title>
        <authorList>
            <person name="Tran T."/>
            <person name="Druce J."/>
        </authorList>
    </citation>
    <scope>NUCLEOTIDE SEQUENCE</scope>
    <source>
        <strain evidence="1">UCB-OBI-ISO-001</strain>
        <tissue evidence="1">Gonad</tissue>
    </source>
</reference>
<name>A0A0L8FY18_OCTBM</name>
<organism evidence="1">
    <name type="scientific">Octopus bimaculoides</name>
    <name type="common">California two-spotted octopus</name>
    <dbReference type="NCBI Taxonomy" id="37653"/>
    <lineage>
        <taxon>Eukaryota</taxon>
        <taxon>Metazoa</taxon>
        <taxon>Spiralia</taxon>
        <taxon>Lophotrochozoa</taxon>
        <taxon>Mollusca</taxon>
        <taxon>Cephalopoda</taxon>
        <taxon>Coleoidea</taxon>
        <taxon>Octopodiformes</taxon>
        <taxon>Octopoda</taxon>
        <taxon>Incirrata</taxon>
        <taxon>Octopodidae</taxon>
        <taxon>Octopus</taxon>
    </lineage>
</organism>
<sequence length="65" mass="7691">MMNNSNRPSDHLQICCCCLRFISYNSSDNPLSYRYFSQTKQIYYAIDPALLTEIFVKFVINKFSH</sequence>
<protein>
    <submittedName>
        <fullName evidence="1">Uncharacterized protein</fullName>
    </submittedName>
</protein>
<evidence type="ECO:0000313" key="1">
    <source>
        <dbReference type="EMBL" id="KOF69255.1"/>
    </source>
</evidence>
<dbReference type="AlphaFoldDB" id="A0A0L8FY18"/>
<gene>
    <name evidence="1" type="ORF">OCBIM_22005421mg</name>
</gene>